<name>A0ABZ1UI97_9BURK</name>
<evidence type="ECO:0000256" key="2">
    <source>
        <dbReference type="ARBA" id="ARBA00022759"/>
    </source>
</evidence>
<proteinExistence type="inferred from homology"/>
<dbReference type="NCBIfam" id="TIGR00632">
    <property type="entry name" value="vsr"/>
    <property type="match status" value="1"/>
</dbReference>
<gene>
    <name evidence="7" type="ORF">E7V67_022630</name>
</gene>
<dbReference type="EMBL" id="CP136508">
    <property type="protein sequence ID" value="WUR12470.1"/>
    <property type="molecule type" value="Genomic_DNA"/>
</dbReference>
<keyword evidence="2 7" id="KW-0255">Endonuclease</keyword>
<accession>A0ABZ1UI97</accession>
<protein>
    <submittedName>
        <fullName evidence="7">Very short patch repair endonuclease</fullName>
    </submittedName>
</protein>
<reference evidence="7 8" key="1">
    <citation type="journal article" date="2019" name="Int. J. Syst. Evol. Microbiol.">
        <title>The Draft Whole-Genome Sequence of the Antibiotic Producer Empedobacter haloabium ATCC 31962 Provides Indications for Its Taxonomic Reclassification.</title>
        <authorList>
            <person name="Miess H."/>
            <person name="Arlt P."/>
            <person name="Apel A.K."/>
            <person name="Weber T."/>
            <person name="Nieselt K."/>
            <person name="Hanssen F."/>
            <person name="Czemmel S."/>
            <person name="Nahnsen S."/>
            <person name="Gross H."/>
        </authorList>
    </citation>
    <scope>NUCLEOTIDE SEQUENCE [LARGE SCALE GENOMIC DNA]</scope>
    <source>
        <strain evidence="7 8">ATCC 31962</strain>
    </source>
</reference>
<keyword evidence="5" id="KW-0234">DNA repair</keyword>
<dbReference type="GO" id="GO:0004519">
    <property type="term" value="F:endonuclease activity"/>
    <property type="evidence" value="ECO:0007669"/>
    <property type="project" value="UniProtKB-KW"/>
</dbReference>
<evidence type="ECO:0000313" key="8">
    <source>
        <dbReference type="Proteomes" id="UP000321323"/>
    </source>
</evidence>
<keyword evidence="1" id="KW-0540">Nuclease</keyword>
<evidence type="ECO:0000256" key="3">
    <source>
        <dbReference type="ARBA" id="ARBA00022763"/>
    </source>
</evidence>
<dbReference type="CDD" id="cd00221">
    <property type="entry name" value="Vsr"/>
    <property type="match status" value="1"/>
</dbReference>
<dbReference type="SUPFAM" id="SSF52980">
    <property type="entry name" value="Restriction endonuclease-like"/>
    <property type="match status" value="1"/>
</dbReference>
<dbReference type="Proteomes" id="UP000321323">
    <property type="component" value="Chromosome"/>
</dbReference>
<evidence type="ECO:0000256" key="5">
    <source>
        <dbReference type="ARBA" id="ARBA00023204"/>
    </source>
</evidence>
<keyword evidence="3" id="KW-0227">DNA damage</keyword>
<evidence type="ECO:0000256" key="4">
    <source>
        <dbReference type="ARBA" id="ARBA00022801"/>
    </source>
</evidence>
<dbReference type="InterPro" id="IPR004603">
    <property type="entry name" value="DNA_mismatch_endonuc_vsr"/>
</dbReference>
<organism evidence="7 8">
    <name type="scientific">[Empedobacter] haloabium</name>
    <dbReference type="NCBI Taxonomy" id="592317"/>
    <lineage>
        <taxon>Bacteria</taxon>
        <taxon>Pseudomonadati</taxon>
        <taxon>Pseudomonadota</taxon>
        <taxon>Betaproteobacteria</taxon>
        <taxon>Burkholderiales</taxon>
        <taxon>Oxalobacteraceae</taxon>
        <taxon>Telluria group</taxon>
        <taxon>Telluria group incertae sedis</taxon>
    </lineage>
</organism>
<evidence type="ECO:0000256" key="6">
    <source>
        <dbReference type="ARBA" id="ARBA00029466"/>
    </source>
</evidence>
<keyword evidence="4" id="KW-0378">Hydrolase</keyword>
<comment type="similarity">
    <text evidence="6">Belongs to the Vsr family.</text>
</comment>
<dbReference type="InterPro" id="IPR011335">
    <property type="entry name" value="Restrct_endonuc-II-like"/>
</dbReference>
<evidence type="ECO:0000313" key="7">
    <source>
        <dbReference type="EMBL" id="WUR12470.1"/>
    </source>
</evidence>
<evidence type="ECO:0000256" key="1">
    <source>
        <dbReference type="ARBA" id="ARBA00022722"/>
    </source>
</evidence>
<sequence>MAHFEILLVLEKVKVDKLSPIARSHLMAKVRNSNTLPELQLRRAMWTIEIRFRLGQRIGRTQPDIVFKRARLAIFIDGCFWHSCPIHGSRPKSNQRFWEKKLTRNVARDRKTTTDLESAEWVVMRFWEHEVDQDAFGCARKIAKLLGKSSTGNLRQ</sequence>
<dbReference type="Pfam" id="PF03852">
    <property type="entry name" value="Vsr"/>
    <property type="match status" value="1"/>
</dbReference>
<dbReference type="Gene3D" id="3.40.960.10">
    <property type="entry name" value="VSR Endonuclease"/>
    <property type="match status" value="1"/>
</dbReference>
<keyword evidence="8" id="KW-1185">Reference proteome</keyword>